<proteinExistence type="predicted"/>
<sequence>MKGNWGKLILFWAMLLMSLQVHAGGITLIQEINAAPVDFDGKEVRLKGIPKDPTRLPFVNLKMYVLEDSSGEITVLTEFDLPKMNEEITIRVRVKSLAIVKGEAVGLTVTELKRYERQQEI</sequence>
<feature type="chain" id="PRO_5016380639" evidence="1">
    <location>
        <begin position="24"/>
        <end position="121"/>
    </location>
</feature>
<dbReference type="EMBL" id="FNLN01000001">
    <property type="protein sequence ID" value="SDT84414.1"/>
    <property type="molecule type" value="Genomic_DNA"/>
</dbReference>
<organism evidence="2 3">
    <name type="scientific">Nitrosomonas ureae</name>
    <dbReference type="NCBI Taxonomy" id="44577"/>
    <lineage>
        <taxon>Bacteria</taxon>
        <taxon>Pseudomonadati</taxon>
        <taxon>Pseudomonadota</taxon>
        <taxon>Betaproteobacteria</taxon>
        <taxon>Nitrosomonadales</taxon>
        <taxon>Nitrosomonadaceae</taxon>
        <taxon>Nitrosomonas</taxon>
    </lineage>
</organism>
<dbReference type="RefSeq" id="WP_062558478.1">
    <property type="nucleotide sequence ID" value="NZ_FNLN01000001.1"/>
</dbReference>
<feature type="signal peptide" evidence="1">
    <location>
        <begin position="1"/>
        <end position="23"/>
    </location>
</feature>
<dbReference type="AlphaFoldDB" id="A0A1H2DNV8"/>
<keyword evidence="1" id="KW-0732">Signal</keyword>
<protein>
    <submittedName>
        <fullName evidence="2">Uncharacterized protein</fullName>
    </submittedName>
</protein>
<gene>
    <name evidence="2" type="ORF">SAMN05216406_101254</name>
</gene>
<dbReference type="KEGG" id="nur:ATY38_05805"/>
<evidence type="ECO:0000313" key="3">
    <source>
        <dbReference type="Proteomes" id="UP000182882"/>
    </source>
</evidence>
<dbReference type="Proteomes" id="UP000182882">
    <property type="component" value="Unassembled WGS sequence"/>
</dbReference>
<evidence type="ECO:0000256" key="1">
    <source>
        <dbReference type="SAM" id="SignalP"/>
    </source>
</evidence>
<keyword evidence="3" id="KW-1185">Reference proteome</keyword>
<accession>A0A1H2DNV8</accession>
<evidence type="ECO:0000313" key="2">
    <source>
        <dbReference type="EMBL" id="SDT84414.1"/>
    </source>
</evidence>
<name>A0A1H2DNV8_9PROT</name>
<reference evidence="3" key="1">
    <citation type="submission" date="2016-10" db="EMBL/GenBank/DDBJ databases">
        <authorList>
            <person name="Varghese N."/>
            <person name="Submissions S."/>
        </authorList>
    </citation>
    <scope>NUCLEOTIDE SEQUENCE [LARGE SCALE GENOMIC DNA]</scope>
    <source>
        <strain evidence="3">Nm10</strain>
    </source>
</reference>